<name>A0A7J7UPR9_MYOMY</name>
<feature type="region of interest" description="Disordered" evidence="1">
    <location>
        <begin position="184"/>
        <end position="216"/>
    </location>
</feature>
<evidence type="ECO:0000256" key="1">
    <source>
        <dbReference type="SAM" id="MobiDB-lite"/>
    </source>
</evidence>
<gene>
    <name evidence="2" type="ORF">mMyoMyo1_008549</name>
</gene>
<feature type="region of interest" description="Disordered" evidence="1">
    <location>
        <begin position="37"/>
        <end position="59"/>
    </location>
</feature>
<organism evidence="2 3">
    <name type="scientific">Myotis myotis</name>
    <name type="common">Greater mouse-eared bat</name>
    <name type="synonym">Vespertilio myotis</name>
    <dbReference type="NCBI Taxonomy" id="51298"/>
    <lineage>
        <taxon>Eukaryota</taxon>
        <taxon>Metazoa</taxon>
        <taxon>Chordata</taxon>
        <taxon>Craniata</taxon>
        <taxon>Vertebrata</taxon>
        <taxon>Euteleostomi</taxon>
        <taxon>Mammalia</taxon>
        <taxon>Eutheria</taxon>
        <taxon>Laurasiatheria</taxon>
        <taxon>Chiroptera</taxon>
        <taxon>Yangochiroptera</taxon>
        <taxon>Vespertilionidae</taxon>
        <taxon>Myotis</taxon>
    </lineage>
</organism>
<dbReference type="AlphaFoldDB" id="A0A7J7UPR9"/>
<reference evidence="2 3" key="1">
    <citation type="journal article" date="2020" name="Nature">
        <title>Six reference-quality genomes reveal evolution of bat adaptations.</title>
        <authorList>
            <person name="Jebb D."/>
            <person name="Huang Z."/>
            <person name="Pippel M."/>
            <person name="Hughes G.M."/>
            <person name="Lavrichenko K."/>
            <person name="Devanna P."/>
            <person name="Winkler S."/>
            <person name="Jermiin L.S."/>
            <person name="Skirmuntt E.C."/>
            <person name="Katzourakis A."/>
            <person name="Burkitt-Gray L."/>
            <person name="Ray D.A."/>
            <person name="Sullivan K.A.M."/>
            <person name="Roscito J.G."/>
            <person name="Kirilenko B.M."/>
            <person name="Davalos L.M."/>
            <person name="Corthals A.P."/>
            <person name="Power M.L."/>
            <person name="Jones G."/>
            <person name="Ransome R.D."/>
            <person name="Dechmann D.K.N."/>
            <person name="Locatelli A.G."/>
            <person name="Puechmaille S.J."/>
            <person name="Fedrigo O."/>
            <person name="Jarvis E.D."/>
            <person name="Hiller M."/>
            <person name="Vernes S.C."/>
            <person name="Myers E.W."/>
            <person name="Teeling E.C."/>
        </authorList>
    </citation>
    <scope>NUCLEOTIDE SEQUENCE [LARGE SCALE GENOMIC DNA]</scope>
    <source>
        <strain evidence="2">MMyoMyo1</strain>
        <tissue evidence="2">Flight muscle</tissue>
    </source>
</reference>
<sequence>MAFSQVPSTQSGRRGCEEEAGPCSWARERGWAEGPRARLPAGLESPGSSIAPGHRAGPRVEEGEAHGLLWVPRVLVREGDRTVPAWQPRHKCPCLARCWEEGGPLAVGAVSGHVPKVRPEAWAHGTTCSGQKAYPWLQTKGPTTSLDGGGRSRTQMLYRCLGIGLSPGGGRSTCLIPENVQPQSLSRDASGAGCATASFPLDRRSGRGSGRGQKAI</sequence>
<keyword evidence="3" id="KW-1185">Reference proteome</keyword>
<accession>A0A7J7UPR9</accession>
<protein>
    <submittedName>
        <fullName evidence="2">Uncharacterized protein</fullName>
    </submittedName>
</protein>
<proteinExistence type="predicted"/>
<dbReference type="EMBL" id="JABWUV010000012">
    <property type="protein sequence ID" value="KAF6314746.1"/>
    <property type="molecule type" value="Genomic_DNA"/>
</dbReference>
<evidence type="ECO:0000313" key="2">
    <source>
        <dbReference type="EMBL" id="KAF6314746.1"/>
    </source>
</evidence>
<comment type="caution">
    <text evidence="2">The sequence shown here is derived from an EMBL/GenBank/DDBJ whole genome shotgun (WGS) entry which is preliminary data.</text>
</comment>
<evidence type="ECO:0000313" key="3">
    <source>
        <dbReference type="Proteomes" id="UP000527355"/>
    </source>
</evidence>
<dbReference type="Proteomes" id="UP000527355">
    <property type="component" value="Unassembled WGS sequence"/>
</dbReference>
<feature type="compositionally biased region" description="Gly residues" evidence="1">
    <location>
        <begin position="207"/>
        <end position="216"/>
    </location>
</feature>